<comment type="caution">
    <text evidence="1">The sequence shown here is derived from an EMBL/GenBank/DDBJ whole genome shotgun (WGS) entry which is preliminary data.</text>
</comment>
<proteinExistence type="predicted"/>
<reference evidence="1 2" key="1">
    <citation type="submission" date="2019-05" db="EMBL/GenBank/DDBJ databases">
        <authorList>
            <person name="Qu J.-H."/>
        </authorList>
    </citation>
    <scope>NUCLEOTIDE SEQUENCE [LARGE SCALE GENOMIC DNA]</scope>
    <source>
        <strain evidence="1 2">T17</strain>
    </source>
</reference>
<dbReference type="OrthoDB" id="964158at2"/>
<sequence>MSLSRAEKLINKLISNKLSGDELSELLAGITNEKEQQEYSDALEIYFNKLLKENNSNGESPQGKGDL</sequence>
<keyword evidence="2" id="KW-1185">Reference proteome</keyword>
<protein>
    <submittedName>
        <fullName evidence="1">Uncharacterized protein</fullName>
    </submittedName>
</protein>
<dbReference type="Proteomes" id="UP000306402">
    <property type="component" value="Unassembled WGS sequence"/>
</dbReference>
<dbReference type="AlphaFoldDB" id="A0A5R9KR29"/>
<evidence type="ECO:0000313" key="2">
    <source>
        <dbReference type="Proteomes" id="UP000306402"/>
    </source>
</evidence>
<accession>A0A5R9KR29</accession>
<evidence type="ECO:0000313" key="1">
    <source>
        <dbReference type="EMBL" id="TLU98751.1"/>
    </source>
</evidence>
<dbReference type="EMBL" id="VCEJ01000005">
    <property type="protein sequence ID" value="TLU98751.1"/>
    <property type="molecule type" value="Genomic_DNA"/>
</dbReference>
<dbReference type="RefSeq" id="WP_138367040.1">
    <property type="nucleotide sequence ID" value="NZ_VCEJ01000005.1"/>
</dbReference>
<name>A0A5R9KR29_9BACT</name>
<organism evidence="1 2">
    <name type="scientific">Dyadobacter luticola</name>
    <dbReference type="NCBI Taxonomy" id="1979387"/>
    <lineage>
        <taxon>Bacteria</taxon>
        <taxon>Pseudomonadati</taxon>
        <taxon>Bacteroidota</taxon>
        <taxon>Cytophagia</taxon>
        <taxon>Cytophagales</taxon>
        <taxon>Spirosomataceae</taxon>
        <taxon>Dyadobacter</taxon>
    </lineage>
</organism>
<gene>
    <name evidence="1" type="ORF">FEN17_19300</name>
</gene>